<keyword evidence="4 9" id="KW-0479">Metal-binding</keyword>
<proteinExistence type="predicted"/>
<dbReference type="InterPro" id="IPR008972">
    <property type="entry name" value="Cupredoxin"/>
</dbReference>
<evidence type="ECO:0000256" key="3">
    <source>
        <dbReference type="ARBA" id="ARBA00022448"/>
    </source>
</evidence>
<evidence type="ECO:0000256" key="5">
    <source>
        <dbReference type="ARBA" id="ARBA00022764"/>
    </source>
</evidence>
<evidence type="ECO:0000256" key="2">
    <source>
        <dbReference type="ARBA" id="ARBA00016984"/>
    </source>
</evidence>
<comment type="subcellular location">
    <subcellularLocation>
        <location evidence="1">Periplasm</location>
    </subcellularLocation>
</comment>
<dbReference type="NCBIfam" id="TIGR02375">
    <property type="entry name" value="pseudoazurin"/>
    <property type="match status" value="1"/>
</dbReference>
<dbReference type="Proteomes" id="UP000289220">
    <property type="component" value="Unassembled WGS sequence"/>
</dbReference>
<evidence type="ECO:0000256" key="4">
    <source>
        <dbReference type="ARBA" id="ARBA00022723"/>
    </source>
</evidence>
<dbReference type="GO" id="GO:0005507">
    <property type="term" value="F:copper ion binding"/>
    <property type="evidence" value="ECO:0007669"/>
    <property type="project" value="UniProtKB-UniRule"/>
</dbReference>
<evidence type="ECO:0000313" key="11">
    <source>
        <dbReference type="EMBL" id="VDC52047.1"/>
    </source>
</evidence>
<organism evidence="11 12">
    <name type="scientific">Brevundimonas mediterranea</name>
    <dbReference type="NCBI Taxonomy" id="74329"/>
    <lineage>
        <taxon>Bacteria</taxon>
        <taxon>Pseudomonadati</taxon>
        <taxon>Pseudomonadota</taxon>
        <taxon>Alphaproteobacteria</taxon>
        <taxon>Caulobacterales</taxon>
        <taxon>Caulobacteraceae</taxon>
        <taxon>Brevundimonas</taxon>
    </lineage>
</organism>
<evidence type="ECO:0000259" key="10">
    <source>
        <dbReference type="Pfam" id="PF00127"/>
    </source>
</evidence>
<feature type="domain" description="Blue (type 1) copper" evidence="10">
    <location>
        <begin position="28"/>
        <end position="114"/>
    </location>
</feature>
<dbReference type="AlphaFoldDB" id="A0A7Z8Y6Y6"/>
<dbReference type="InterPro" id="IPR012745">
    <property type="entry name" value="Pseudoazurin"/>
</dbReference>
<feature type="binding site" evidence="9">
    <location>
        <position position="108"/>
    </location>
    <ligand>
        <name>Cu cation</name>
        <dbReference type="ChEBI" id="CHEBI:23378"/>
    </ligand>
</feature>
<name>A0A7Z8Y6Y6_9CAUL</name>
<keyword evidence="6" id="KW-0249">Electron transport</keyword>
<evidence type="ECO:0000256" key="1">
    <source>
        <dbReference type="ARBA" id="ARBA00004418"/>
    </source>
</evidence>
<comment type="cofactor">
    <cofactor evidence="9">
        <name>Cu cation</name>
        <dbReference type="ChEBI" id="CHEBI:23378"/>
    </cofactor>
    <text evidence="9">Binds 1 copper ion per subunit.</text>
</comment>
<keyword evidence="12" id="KW-1185">Reference proteome</keyword>
<evidence type="ECO:0000256" key="6">
    <source>
        <dbReference type="ARBA" id="ARBA00022982"/>
    </source>
</evidence>
<sequence length="147" mass="15343">MTTRRALLTAAAGWGLGGASAARVHRVQMLNRGPGGAMVFDPAFLRAEIGDLVRFVPTDPGHNAEVIVGLAPTGTPPTRGAMGAVFDLRLERPGLYGVKCAPHFGMGMVALIAVGDVRASRSGFEAGVARLPGLARRRMIEALTRLG</sequence>
<keyword evidence="3" id="KW-0813">Transport</keyword>
<dbReference type="EMBL" id="UXHF01000009">
    <property type="protein sequence ID" value="VDC52047.1"/>
    <property type="molecule type" value="Genomic_DNA"/>
</dbReference>
<evidence type="ECO:0000256" key="7">
    <source>
        <dbReference type="ARBA" id="ARBA00023008"/>
    </source>
</evidence>
<accession>A0A7Z8Y6Y6</accession>
<dbReference type="RefSeq" id="WP_154725575.1">
    <property type="nucleotide sequence ID" value="NZ_UXHF01000009.1"/>
</dbReference>
<keyword evidence="7 9" id="KW-0186">Copper</keyword>
<evidence type="ECO:0000313" key="12">
    <source>
        <dbReference type="Proteomes" id="UP000289220"/>
    </source>
</evidence>
<gene>
    <name evidence="11" type="primary">pazS</name>
    <name evidence="11" type="ORF">BREV_BREV_00711</name>
</gene>
<dbReference type="GO" id="GO:0009055">
    <property type="term" value="F:electron transfer activity"/>
    <property type="evidence" value="ECO:0007669"/>
    <property type="project" value="InterPro"/>
</dbReference>
<keyword evidence="5" id="KW-0574">Periplasm</keyword>
<dbReference type="PRINTS" id="PR00155">
    <property type="entry name" value="AMICYANIN"/>
</dbReference>
<dbReference type="InterPro" id="IPR000923">
    <property type="entry name" value="BlueCu_1"/>
</dbReference>
<reference evidence="11 12" key="1">
    <citation type="submission" date="2018-11" db="EMBL/GenBank/DDBJ databases">
        <authorList>
            <person name="Peiro R."/>
            <person name="Begona"/>
            <person name="Cbmso G."/>
            <person name="Lopez M."/>
            <person name="Gonzalez S."/>
            <person name="Sacristan E."/>
            <person name="Castillo E."/>
        </authorList>
    </citation>
    <scope>NUCLEOTIDE SEQUENCE [LARGE SCALE GENOMIC DNA]</scope>
    <source>
        <strain evidence="11">Brev_genome</strain>
    </source>
</reference>
<dbReference type="SUPFAM" id="SSF49503">
    <property type="entry name" value="Cupredoxins"/>
    <property type="match status" value="1"/>
</dbReference>
<dbReference type="CDD" id="cd04218">
    <property type="entry name" value="Pseudoazurin"/>
    <property type="match status" value="1"/>
</dbReference>
<dbReference type="PROSITE" id="PS00196">
    <property type="entry name" value="COPPER_BLUE"/>
    <property type="match status" value="1"/>
</dbReference>
<dbReference type="InterPro" id="IPR028871">
    <property type="entry name" value="BlueCu_1_BS"/>
</dbReference>
<dbReference type="Gene3D" id="2.60.40.420">
    <property type="entry name" value="Cupredoxins - blue copper proteins"/>
    <property type="match status" value="1"/>
</dbReference>
<dbReference type="InterPro" id="IPR001235">
    <property type="entry name" value="Copper_blue_Plastocyanin"/>
</dbReference>
<dbReference type="InterPro" id="IPR002386">
    <property type="entry name" value="Amicyanin/Pseudoazurin"/>
</dbReference>
<feature type="binding site" evidence="9">
    <location>
        <position position="103"/>
    </location>
    <ligand>
        <name>Cu cation</name>
        <dbReference type="ChEBI" id="CHEBI:23378"/>
    </ligand>
</feature>
<feature type="binding site" evidence="9">
    <location>
        <position position="100"/>
    </location>
    <ligand>
        <name>Cu cation</name>
        <dbReference type="ChEBI" id="CHEBI:23378"/>
    </ligand>
</feature>
<comment type="caution">
    <text evidence="11">The sequence shown here is derived from an EMBL/GenBank/DDBJ whole genome shotgun (WGS) entry which is preliminary data.</text>
</comment>
<dbReference type="GO" id="GO:0042597">
    <property type="term" value="C:periplasmic space"/>
    <property type="evidence" value="ECO:0007669"/>
    <property type="project" value="UniProtKB-SubCell"/>
</dbReference>
<feature type="binding site" evidence="9">
    <location>
        <position position="62"/>
    </location>
    <ligand>
        <name>Cu cation</name>
        <dbReference type="ChEBI" id="CHEBI:23378"/>
    </ligand>
</feature>
<protein>
    <recommendedName>
        <fullName evidence="2 8">Pseudoazurin</fullName>
    </recommendedName>
</protein>
<dbReference type="Pfam" id="PF00127">
    <property type="entry name" value="Copper-bind"/>
    <property type="match status" value="1"/>
</dbReference>
<evidence type="ECO:0000256" key="9">
    <source>
        <dbReference type="PIRSR" id="PIRSR602386-1"/>
    </source>
</evidence>
<evidence type="ECO:0000256" key="8">
    <source>
        <dbReference type="NCBIfam" id="TIGR02375"/>
    </source>
</evidence>
<dbReference type="PRINTS" id="PR00156">
    <property type="entry name" value="COPPERBLUE"/>
</dbReference>